<dbReference type="EMBL" id="MU274903">
    <property type="protein sequence ID" value="KAI0092742.1"/>
    <property type="molecule type" value="Genomic_DNA"/>
</dbReference>
<protein>
    <submittedName>
        <fullName evidence="1">Uncharacterized protein</fullName>
    </submittedName>
</protein>
<proteinExistence type="predicted"/>
<comment type="caution">
    <text evidence="1">The sequence shown here is derived from an EMBL/GenBank/DDBJ whole genome shotgun (WGS) entry which is preliminary data.</text>
</comment>
<gene>
    <name evidence="1" type="ORF">BDY19DRAFT_983330</name>
</gene>
<evidence type="ECO:0000313" key="1">
    <source>
        <dbReference type="EMBL" id="KAI0092742.1"/>
    </source>
</evidence>
<sequence length="208" mass="23314">MDLTIAPPWPSLYNLFDEIEPIENQPPILPNGHYLDDPNDVFRFTLYWTLIFYTPAYILCGTYAFVNLAFTPESRVRRLLHLAPPKHKYSAVPTNHKQDIPLKHIHKSSIPSHLHDNTHTTGTRASGRPRIRQNERRSRLTFAVLVLLGFAVCAVAGAVIGSAILGYVMAGVFAAANYHMSTWMPLFLALIQTLTGILGIWPSVVDVI</sequence>
<dbReference type="Proteomes" id="UP001055072">
    <property type="component" value="Unassembled WGS sequence"/>
</dbReference>
<accession>A0ACB8UEI2</accession>
<organism evidence="1 2">
    <name type="scientific">Irpex rosettiformis</name>
    <dbReference type="NCBI Taxonomy" id="378272"/>
    <lineage>
        <taxon>Eukaryota</taxon>
        <taxon>Fungi</taxon>
        <taxon>Dikarya</taxon>
        <taxon>Basidiomycota</taxon>
        <taxon>Agaricomycotina</taxon>
        <taxon>Agaricomycetes</taxon>
        <taxon>Polyporales</taxon>
        <taxon>Irpicaceae</taxon>
        <taxon>Irpex</taxon>
    </lineage>
</organism>
<reference evidence="1" key="1">
    <citation type="journal article" date="2021" name="Environ. Microbiol.">
        <title>Gene family expansions and transcriptome signatures uncover fungal adaptations to wood decay.</title>
        <authorList>
            <person name="Hage H."/>
            <person name="Miyauchi S."/>
            <person name="Viragh M."/>
            <person name="Drula E."/>
            <person name="Min B."/>
            <person name="Chaduli D."/>
            <person name="Navarro D."/>
            <person name="Favel A."/>
            <person name="Norest M."/>
            <person name="Lesage-Meessen L."/>
            <person name="Balint B."/>
            <person name="Merenyi Z."/>
            <person name="de Eugenio L."/>
            <person name="Morin E."/>
            <person name="Martinez A.T."/>
            <person name="Baldrian P."/>
            <person name="Stursova M."/>
            <person name="Martinez M.J."/>
            <person name="Novotny C."/>
            <person name="Magnuson J.K."/>
            <person name="Spatafora J.W."/>
            <person name="Maurice S."/>
            <person name="Pangilinan J."/>
            <person name="Andreopoulos W."/>
            <person name="LaButti K."/>
            <person name="Hundley H."/>
            <person name="Na H."/>
            <person name="Kuo A."/>
            <person name="Barry K."/>
            <person name="Lipzen A."/>
            <person name="Henrissat B."/>
            <person name="Riley R."/>
            <person name="Ahrendt S."/>
            <person name="Nagy L.G."/>
            <person name="Grigoriev I.V."/>
            <person name="Martin F."/>
            <person name="Rosso M.N."/>
        </authorList>
    </citation>
    <scope>NUCLEOTIDE SEQUENCE</scope>
    <source>
        <strain evidence="1">CBS 384.51</strain>
    </source>
</reference>
<name>A0ACB8UEI2_9APHY</name>
<keyword evidence="2" id="KW-1185">Reference proteome</keyword>
<evidence type="ECO:0000313" key="2">
    <source>
        <dbReference type="Proteomes" id="UP001055072"/>
    </source>
</evidence>